<keyword evidence="7 9" id="KW-0472">Membrane</keyword>
<dbReference type="GO" id="GO:0052621">
    <property type="term" value="F:diguanylate cyclase activity"/>
    <property type="evidence" value="ECO:0007669"/>
    <property type="project" value="UniProtKB-EC"/>
</dbReference>
<evidence type="ECO:0000256" key="8">
    <source>
        <dbReference type="ARBA" id="ARBA00034247"/>
    </source>
</evidence>
<evidence type="ECO:0000256" key="1">
    <source>
        <dbReference type="ARBA" id="ARBA00001946"/>
    </source>
</evidence>
<protein>
    <recommendedName>
        <fullName evidence="3">diguanylate cyclase</fullName>
        <ecNumber evidence="3">2.7.7.65</ecNumber>
    </recommendedName>
</protein>
<comment type="caution">
    <text evidence="11">The sequence shown here is derived from an EMBL/GenBank/DDBJ whole genome shotgun (WGS) entry which is preliminary data.</text>
</comment>
<comment type="subcellular location">
    <subcellularLocation>
        <location evidence="2">Cell membrane</location>
        <topology evidence="2">Multi-pass membrane protein</topology>
    </subcellularLocation>
</comment>
<evidence type="ECO:0000256" key="3">
    <source>
        <dbReference type="ARBA" id="ARBA00012528"/>
    </source>
</evidence>
<dbReference type="InterPro" id="IPR000160">
    <property type="entry name" value="GGDEF_dom"/>
</dbReference>
<dbReference type="InterPro" id="IPR033479">
    <property type="entry name" value="dCache_1"/>
</dbReference>
<dbReference type="InterPro" id="IPR029151">
    <property type="entry name" value="Sensor-like_sf"/>
</dbReference>
<evidence type="ECO:0000313" key="11">
    <source>
        <dbReference type="EMBL" id="RKG49601.1"/>
    </source>
</evidence>
<keyword evidence="6 9" id="KW-1133">Transmembrane helix</keyword>
<dbReference type="GO" id="GO:0005886">
    <property type="term" value="C:plasma membrane"/>
    <property type="evidence" value="ECO:0007669"/>
    <property type="project" value="UniProtKB-SubCell"/>
</dbReference>
<dbReference type="AlphaFoldDB" id="A0A3A8G7A3"/>
<accession>A0A3A8G7A3</accession>
<feature type="domain" description="GGDEF" evidence="10">
    <location>
        <begin position="395"/>
        <end position="521"/>
    </location>
</feature>
<reference evidence="11 12" key="1">
    <citation type="submission" date="2018-09" db="EMBL/GenBank/DDBJ databases">
        <title>The draft genome of Acinetobacter spp. strains.</title>
        <authorList>
            <person name="Qin J."/>
            <person name="Feng Y."/>
            <person name="Zong Z."/>
        </authorList>
    </citation>
    <scope>NUCLEOTIDE SEQUENCE [LARGE SCALE GENOMIC DNA]</scope>
    <source>
        <strain evidence="11 12">WCHAc060002</strain>
    </source>
</reference>
<dbReference type="Gene3D" id="3.30.450.20">
    <property type="entry name" value="PAS domain"/>
    <property type="match status" value="1"/>
</dbReference>
<dbReference type="Pfam" id="PF02743">
    <property type="entry name" value="dCache_1"/>
    <property type="match status" value="1"/>
</dbReference>
<gene>
    <name evidence="11" type="ORF">D7V64_13680</name>
</gene>
<dbReference type="NCBIfam" id="TIGR00254">
    <property type="entry name" value="GGDEF"/>
    <property type="match status" value="1"/>
</dbReference>
<sequence length="521" mass="60086">MLKKIAAFLKLDLQKLILILNIICVSCLFIASICIINYVIKKQLIENSLLTNQKYASKVAISADQHLKSMLQELNYSAKIIGHDFSNQTFIKSELHRLKYQSNNFNTVSVVDQNAIIKHFEPHNFKFNTNVSHRTVGIEQSLKLKKTYISPPYLAISNNLIVLMTQPIFDHNRNYQGMITGSIYLQRKNLINQLLSGSYDYKKSYMYVVDQDNRIIFHPDPTRIGEKIIGNTGLDYMKQYKNGSIHLVNSKGVDNLAGFSHIPSVNWLVVSQQPTEELLEQANSILLKAAFGIFIFYVLIFIIIWRITYYISSPLHSLAQMAGILNQPETDDKIREINPWYFEVLRFRTALLFSSKKFKDKISELNQHINTDPLTGLFNRRGMDLFINELKKMHSEFALLMIDVDHFKQVNDTYGHDQDDAVLISLAQQIKQNFRENDVCCRLGGEEFVVLVHSAEAHSVYKAAERLRKRMENLQSDNMPKVTISIGIAFYPEDNEDIQEIFKIADNRLYQAKNLGRNQVC</sequence>
<dbReference type="RefSeq" id="WP_120368047.1">
    <property type="nucleotide sequence ID" value="NZ_RAXZ01000023.1"/>
</dbReference>
<evidence type="ECO:0000256" key="6">
    <source>
        <dbReference type="ARBA" id="ARBA00022989"/>
    </source>
</evidence>
<dbReference type="PANTHER" id="PTHR45138">
    <property type="entry name" value="REGULATORY COMPONENTS OF SENSORY TRANSDUCTION SYSTEM"/>
    <property type="match status" value="1"/>
</dbReference>
<dbReference type="InterPro" id="IPR050469">
    <property type="entry name" value="Diguanylate_Cyclase"/>
</dbReference>
<dbReference type="Proteomes" id="UP000281084">
    <property type="component" value="Unassembled WGS sequence"/>
</dbReference>
<keyword evidence="4" id="KW-1003">Cell membrane</keyword>
<dbReference type="EMBL" id="RAXZ01000023">
    <property type="protein sequence ID" value="RKG49601.1"/>
    <property type="molecule type" value="Genomic_DNA"/>
</dbReference>
<comment type="cofactor">
    <cofactor evidence="1">
        <name>Mg(2+)</name>
        <dbReference type="ChEBI" id="CHEBI:18420"/>
    </cofactor>
</comment>
<feature type="transmembrane region" description="Helical" evidence="9">
    <location>
        <begin position="16"/>
        <end position="40"/>
    </location>
</feature>
<dbReference type="SUPFAM" id="SSF55073">
    <property type="entry name" value="Nucleotide cyclase"/>
    <property type="match status" value="1"/>
</dbReference>
<dbReference type="SUPFAM" id="SSF103190">
    <property type="entry name" value="Sensory domain-like"/>
    <property type="match status" value="1"/>
</dbReference>
<evidence type="ECO:0000256" key="5">
    <source>
        <dbReference type="ARBA" id="ARBA00022692"/>
    </source>
</evidence>
<evidence type="ECO:0000256" key="9">
    <source>
        <dbReference type="SAM" id="Phobius"/>
    </source>
</evidence>
<dbReference type="SMART" id="SM00267">
    <property type="entry name" value="GGDEF"/>
    <property type="match status" value="1"/>
</dbReference>
<dbReference type="EC" id="2.7.7.65" evidence="3"/>
<evidence type="ECO:0000256" key="2">
    <source>
        <dbReference type="ARBA" id="ARBA00004651"/>
    </source>
</evidence>
<dbReference type="Gene3D" id="3.30.70.270">
    <property type="match status" value="1"/>
</dbReference>
<name>A0A3A8G7A3_9GAMM</name>
<dbReference type="PANTHER" id="PTHR45138:SF9">
    <property type="entry name" value="DIGUANYLATE CYCLASE DGCM-RELATED"/>
    <property type="match status" value="1"/>
</dbReference>
<comment type="catalytic activity">
    <reaction evidence="8">
        <text>2 GTP = 3',3'-c-di-GMP + 2 diphosphate</text>
        <dbReference type="Rhea" id="RHEA:24898"/>
        <dbReference type="ChEBI" id="CHEBI:33019"/>
        <dbReference type="ChEBI" id="CHEBI:37565"/>
        <dbReference type="ChEBI" id="CHEBI:58805"/>
        <dbReference type="EC" id="2.7.7.65"/>
    </reaction>
</comment>
<proteinExistence type="predicted"/>
<dbReference type="Pfam" id="PF00990">
    <property type="entry name" value="GGDEF"/>
    <property type="match status" value="1"/>
</dbReference>
<organism evidence="11 12">
    <name type="scientific">Acinetobacter cumulans</name>
    <dbReference type="NCBI Taxonomy" id="2136182"/>
    <lineage>
        <taxon>Bacteria</taxon>
        <taxon>Pseudomonadati</taxon>
        <taxon>Pseudomonadota</taxon>
        <taxon>Gammaproteobacteria</taxon>
        <taxon>Moraxellales</taxon>
        <taxon>Moraxellaceae</taxon>
        <taxon>Acinetobacter</taxon>
    </lineage>
</organism>
<evidence type="ECO:0000259" key="10">
    <source>
        <dbReference type="PROSITE" id="PS50887"/>
    </source>
</evidence>
<feature type="transmembrane region" description="Helical" evidence="9">
    <location>
        <begin position="285"/>
        <end position="305"/>
    </location>
</feature>
<evidence type="ECO:0000313" key="12">
    <source>
        <dbReference type="Proteomes" id="UP000281084"/>
    </source>
</evidence>
<keyword evidence="5 9" id="KW-0812">Transmembrane</keyword>
<dbReference type="InterPro" id="IPR043128">
    <property type="entry name" value="Rev_trsase/Diguanyl_cyclase"/>
</dbReference>
<dbReference type="PROSITE" id="PS50887">
    <property type="entry name" value="GGDEF"/>
    <property type="match status" value="1"/>
</dbReference>
<evidence type="ECO:0000256" key="7">
    <source>
        <dbReference type="ARBA" id="ARBA00023136"/>
    </source>
</evidence>
<dbReference type="InterPro" id="IPR029787">
    <property type="entry name" value="Nucleotide_cyclase"/>
</dbReference>
<evidence type="ECO:0000256" key="4">
    <source>
        <dbReference type="ARBA" id="ARBA00022475"/>
    </source>
</evidence>
<dbReference type="CDD" id="cd01949">
    <property type="entry name" value="GGDEF"/>
    <property type="match status" value="1"/>
</dbReference>
<dbReference type="FunFam" id="3.30.70.270:FF:000001">
    <property type="entry name" value="Diguanylate cyclase domain protein"/>
    <property type="match status" value="1"/>
</dbReference>
<dbReference type="CDD" id="cd12912">
    <property type="entry name" value="PDC2_MCP_like"/>
    <property type="match status" value="1"/>
</dbReference>